<dbReference type="AlphaFoldDB" id="A0A4V4NDS9"/>
<feature type="compositionally biased region" description="Basic and acidic residues" evidence="17">
    <location>
        <begin position="94"/>
        <end position="105"/>
    </location>
</feature>
<dbReference type="OrthoDB" id="4851256at2759"/>
<dbReference type="InterPro" id="IPR036397">
    <property type="entry name" value="RNaseH_sf"/>
</dbReference>
<dbReference type="GO" id="GO:0004519">
    <property type="term" value="F:endonuclease activity"/>
    <property type="evidence" value="ECO:0007669"/>
    <property type="project" value="UniProtKB-KW"/>
</dbReference>
<feature type="compositionally biased region" description="Basic and acidic residues" evidence="17">
    <location>
        <begin position="56"/>
        <end position="66"/>
    </location>
</feature>
<dbReference type="EMBL" id="MWPZ01000001">
    <property type="protein sequence ID" value="TID06102.1"/>
    <property type="molecule type" value="Genomic_DNA"/>
</dbReference>
<evidence type="ECO:0000313" key="19">
    <source>
        <dbReference type="EMBL" id="TID06102.1"/>
    </source>
</evidence>
<evidence type="ECO:0000256" key="16">
    <source>
        <dbReference type="SAM" id="Coils"/>
    </source>
</evidence>
<feature type="region of interest" description="Disordered" evidence="17">
    <location>
        <begin position="87"/>
        <end position="106"/>
    </location>
</feature>
<dbReference type="GO" id="GO:0015074">
    <property type="term" value="P:DNA integration"/>
    <property type="evidence" value="ECO:0007669"/>
    <property type="project" value="UniProtKB-KW"/>
</dbReference>
<evidence type="ECO:0000256" key="10">
    <source>
        <dbReference type="ARBA" id="ARBA00022918"/>
    </source>
</evidence>
<evidence type="ECO:0000256" key="1">
    <source>
        <dbReference type="ARBA" id="ARBA00022578"/>
    </source>
</evidence>
<dbReference type="PANTHER" id="PTHR42648">
    <property type="entry name" value="TRANSPOSASE, PUTATIVE-RELATED"/>
    <property type="match status" value="1"/>
</dbReference>
<dbReference type="GO" id="GO:0003964">
    <property type="term" value="F:RNA-directed DNA polymerase activity"/>
    <property type="evidence" value="ECO:0007669"/>
    <property type="project" value="UniProtKB-KW"/>
</dbReference>
<evidence type="ECO:0000256" key="8">
    <source>
        <dbReference type="ARBA" id="ARBA00022884"/>
    </source>
</evidence>
<keyword evidence="1" id="KW-0815">Transposition</keyword>
<dbReference type="InterPro" id="IPR039537">
    <property type="entry name" value="Retrotran_Ty1/copia-like"/>
</dbReference>
<feature type="coiled-coil region" evidence="16">
    <location>
        <begin position="112"/>
        <end position="139"/>
    </location>
</feature>
<evidence type="ECO:0000259" key="18">
    <source>
        <dbReference type="PROSITE" id="PS50994"/>
    </source>
</evidence>
<keyword evidence="11" id="KW-0239">DNA-directed DNA polymerase</keyword>
<evidence type="ECO:0000256" key="4">
    <source>
        <dbReference type="ARBA" id="ARBA00022723"/>
    </source>
</evidence>
<evidence type="ECO:0000256" key="6">
    <source>
        <dbReference type="ARBA" id="ARBA00022801"/>
    </source>
</evidence>
<dbReference type="GO" id="GO:0016787">
    <property type="term" value="F:hydrolase activity"/>
    <property type="evidence" value="ECO:0007669"/>
    <property type="project" value="UniProtKB-KW"/>
</dbReference>
<dbReference type="SUPFAM" id="SSF53098">
    <property type="entry name" value="Ribonuclease H-like"/>
    <property type="match status" value="1"/>
</dbReference>
<evidence type="ECO:0000256" key="5">
    <source>
        <dbReference type="ARBA" id="ARBA00022759"/>
    </source>
</evidence>
<sequence>MSNDTTKTVLNATTDWVLWFDQLKTKAKAYKLWAAIDPSIATRQTHETLEKYLEEPIKPSPSDHPRVITRPAGSTRSATVTPTASELGTLLPHTDNDTPRAHGMEDLSPSDLALYRARRAEYNEELRAQEKRLQRYCDLQEWIRQTVSIDLKLHCCTSDKEVDQWIKALEARVGIRPFERRNNAQVAYDAVLTAPTRKPLNNRRDVEDWITKWERALHEASASGLPQAQTSSLWFTPFTTAFARSYISSWVYVYHETHVREAERDALTPGSVLADVRRFLQTADDAEPIRKAARGAFGPTNLGNNASQEERGNNNRARGGRGRGRGGRWQSQPPRDFSVPTEASTSSSSPMTSREASVHAKRERSSTSATEIPFAKRTNGCQLCLGPWHQIDECFYALPHLRRDGKPLNRTTQALIDERVRNDPELAERLRQARSNSVTKLTLFEVALCPGLAANLVSFKKLRQRGLWWDNSPGNNCLRRADRSFVAYVDEIHDQQVLDHRPFGSEAALAAAVPLPAARLDEAPPTRRRHAYTTATRRKPILGDLITWHKRLGHPGPEALKRIVNAARGVRLQGVEGQQITTVDCDACAQGKAHRMIRRSPRESAAQAQPGDRLAIDFHDLEIGYAGTTDVLLTTITDFLALLDTQYDCRVKVIETDNELLRHHEIVASLEARGIRLEASAPNTQAQNGAAERIAAVIKRKARSMAIDASLPDVLWPEIYTAATYLYNRTPQAARGWKTPYQLWHEHFWIEEKAPYARPDLSHLRIYGCKAYALTADTQLHKQRRQRLAPRAWIGYLVGYSSSNSFRIWNPLRGEVFTTRDVVFNEGAVFNGDLKGLAESVRELDLNEIQQTIDRLVREGARETSFTHTADEEADEITEHAERAGGAAHGSPALHGREVERTSGLHDRIVERPSEVHGREDRRSEGPREGRPDGPSGRHRTPKQDSN</sequence>
<protein>
    <submittedName>
        <fullName evidence="19">Retrovirus-related Pol polyprotein from transposon TNT 1-94</fullName>
    </submittedName>
</protein>
<keyword evidence="3" id="KW-0540">Nuclease</keyword>
<keyword evidence="6" id="KW-0378">Hydrolase</keyword>
<comment type="catalytic activity">
    <reaction evidence="15">
        <text>DNA(n) + a 2'-deoxyribonucleoside 5'-triphosphate = DNA(n+1) + diphosphate</text>
        <dbReference type="Rhea" id="RHEA:22508"/>
        <dbReference type="Rhea" id="RHEA-COMP:17339"/>
        <dbReference type="Rhea" id="RHEA-COMP:17340"/>
        <dbReference type="ChEBI" id="CHEBI:33019"/>
        <dbReference type="ChEBI" id="CHEBI:61560"/>
        <dbReference type="ChEBI" id="CHEBI:173112"/>
        <dbReference type="EC" id="2.7.7.7"/>
    </reaction>
</comment>
<dbReference type="InterPro" id="IPR012337">
    <property type="entry name" value="RNaseH-like_sf"/>
</dbReference>
<dbReference type="GO" id="GO:0003677">
    <property type="term" value="F:DNA binding"/>
    <property type="evidence" value="ECO:0007669"/>
    <property type="project" value="UniProtKB-KW"/>
</dbReference>
<evidence type="ECO:0000256" key="2">
    <source>
        <dbReference type="ARBA" id="ARBA00022695"/>
    </source>
</evidence>
<keyword evidence="11" id="KW-0808">Transferase</keyword>
<dbReference type="PROSITE" id="PS50994">
    <property type="entry name" value="INTEGRASE"/>
    <property type="match status" value="1"/>
</dbReference>
<gene>
    <name evidence="19" type="ORF">CH35J_001597</name>
</gene>
<organism evidence="19 20">
    <name type="scientific">Colletotrichum higginsianum</name>
    <dbReference type="NCBI Taxonomy" id="80884"/>
    <lineage>
        <taxon>Eukaryota</taxon>
        <taxon>Fungi</taxon>
        <taxon>Dikarya</taxon>
        <taxon>Ascomycota</taxon>
        <taxon>Pezizomycotina</taxon>
        <taxon>Sordariomycetes</taxon>
        <taxon>Hypocreomycetidae</taxon>
        <taxon>Glomerellales</taxon>
        <taxon>Glomerellaceae</taxon>
        <taxon>Colletotrichum</taxon>
        <taxon>Colletotrichum destructivum species complex</taxon>
    </lineage>
</organism>
<evidence type="ECO:0000256" key="3">
    <source>
        <dbReference type="ARBA" id="ARBA00022722"/>
    </source>
</evidence>
<keyword evidence="2" id="KW-0548">Nucleotidyltransferase</keyword>
<feature type="compositionally biased region" description="Basic and acidic residues" evidence="17">
    <location>
        <begin position="356"/>
        <end position="365"/>
    </location>
</feature>
<dbReference type="GO" id="GO:0005634">
    <property type="term" value="C:nucleus"/>
    <property type="evidence" value="ECO:0007669"/>
    <property type="project" value="UniProtKB-ARBA"/>
</dbReference>
<dbReference type="Gene3D" id="3.30.420.10">
    <property type="entry name" value="Ribonuclease H-like superfamily/Ribonuclease H"/>
    <property type="match status" value="1"/>
</dbReference>
<dbReference type="Pfam" id="PF25597">
    <property type="entry name" value="SH3_retrovirus"/>
    <property type="match status" value="1"/>
</dbReference>
<keyword evidence="8" id="KW-0694">RNA-binding</keyword>
<evidence type="ECO:0000256" key="9">
    <source>
        <dbReference type="ARBA" id="ARBA00022908"/>
    </source>
</evidence>
<evidence type="ECO:0000256" key="12">
    <source>
        <dbReference type="ARBA" id="ARBA00023125"/>
    </source>
</evidence>
<dbReference type="GO" id="GO:0046872">
    <property type="term" value="F:metal ion binding"/>
    <property type="evidence" value="ECO:0007669"/>
    <property type="project" value="UniProtKB-KW"/>
</dbReference>
<dbReference type="GO" id="GO:0003887">
    <property type="term" value="F:DNA-directed DNA polymerase activity"/>
    <property type="evidence" value="ECO:0007669"/>
    <property type="project" value="UniProtKB-KW"/>
</dbReference>
<keyword evidence="10" id="KW-0695">RNA-directed DNA polymerase</keyword>
<accession>A0A4V4NDS9</accession>
<keyword evidence="4" id="KW-0479">Metal-binding</keyword>
<keyword evidence="9" id="KW-0229">DNA integration</keyword>
<dbReference type="GO" id="GO:0006310">
    <property type="term" value="P:DNA recombination"/>
    <property type="evidence" value="ECO:0007669"/>
    <property type="project" value="UniProtKB-KW"/>
</dbReference>
<keyword evidence="12" id="KW-0238">DNA-binding</keyword>
<keyword evidence="5" id="KW-0255">Endonuclease</keyword>
<name>A0A4V4NDS9_9PEZI</name>
<evidence type="ECO:0000256" key="15">
    <source>
        <dbReference type="ARBA" id="ARBA00049244"/>
    </source>
</evidence>
<comment type="caution">
    <text evidence="19">The sequence shown here is derived from an EMBL/GenBank/DDBJ whole genome shotgun (WGS) entry which is preliminary data.</text>
</comment>
<dbReference type="PANTHER" id="PTHR42648:SF11">
    <property type="entry name" value="TRANSPOSON TY4-P GAG-POL POLYPROTEIN"/>
    <property type="match status" value="1"/>
</dbReference>
<evidence type="ECO:0000256" key="17">
    <source>
        <dbReference type="SAM" id="MobiDB-lite"/>
    </source>
</evidence>
<dbReference type="Proteomes" id="UP000305883">
    <property type="component" value="Unassembled WGS sequence"/>
</dbReference>
<dbReference type="InterPro" id="IPR057670">
    <property type="entry name" value="SH3_retrovirus"/>
</dbReference>
<keyword evidence="7" id="KW-0460">Magnesium</keyword>
<keyword evidence="13" id="KW-0233">DNA recombination</keyword>
<feature type="region of interest" description="Disordered" evidence="17">
    <location>
        <begin position="290"/>
        <end position="370"/>
    </location>
</feature>
<evidence type="ECO:0000256" key="14">
    <source>
        <dbReference type="ARBA" id="ARBA00048173"/>
    </source>
</evidence>
<reference evidence="19 20" key="1">
    <citation type="journal article" date="2019" name="Genome Biol. Evol.">
        <title>Genomic Plasticity Mediated by Transposable Elements in the Plant Pathogenic Fungus Colletotrichum higginsianum.</title>
        <authorList>
            <person name="Tsushima A."/>
            <person name="Gan P."/>
            <person name="Kumakura N."/>
            <person name="Narusaka M."/>
            <person name="Takano Y."/>
            <person name="Narusaka Y."/>
            <person name="Shirasu K."/>
        </authorList>
    </citation>
    <scope>NUCLEOTIDE SEQUENCE [LARGE SCALE GENOMIC DNA]</scope>
    <source>
        <strain evidence="19 20">MAFF305635-RFP</strain>
    </source>
</reference>
<feature type="compositionally biased region" description="Basic and acidic residues" evidence="17">
    <location>
        <begin position="895"/>
        <end position="932"/>
    </location>
</feature>
<dbReference type="GO" id="GO:0032196">
    <property type="term" value="P:transposition"/>
    <property type="evidence" value="ECO:0007669"/>
    <property type="project" value="UniProtKB-KW"/>
</dbReference>
<feature type="region of interest" description="Disordered" evidence="17">
    <location>
        <begin position="863"/>
        <end position="947"/>
    </location>
</feature>
<keyword evidence="16" id="KW-0175">Coiled coil</keyword>
<evidence type="ECO:0000313" key="20">
    <source>
        <dbReference type="Proteomes" id="UP000305883"/>
    </source>
</evidence>
<feature type="compositionally biased region" description="Low complexity" evidence="17">
    <location>
        <begin position="338"/>
        <end position="355"/>
    </location>
</feature>
<proteinExistence type="predicted"/>
<feature type="region of interest" description="Disordered" evidence="17">
    <location>
        <begin position="56"/>
        <end position="82"/>
    </location>
</feature>
<dbReference type="GO" id="GO:0003723">
    <property type="term" value="F:RNA binding"/>
    <property type="evidence" value="ECO:0007669"/>
    <property type="project" value="UniProtKB-KW"/>
</dbReference>
<evidence type="ECO:0000256" key="11">
    <source>
        <dbReference type="ARBA" id="ARBA00022932"/>
    </source>
</evidence>
<evidence type="ECO:0000256" key="13">
    <source>
        <dbReference type="ARBA" id="ARBA00023172"/>
    </source>
</evidence>
<dbReference type="InterPro" id="IPR001584">
    <property type="entry name" value="Integrase_cat-core"/>
</dbReference>
<feature type="compositionally biased region" description="Polar residues" evidence="17">
    <location>
        <begin position="72"/>
        <end position="82"/>
    </location>
</feature>
<comment type="catalytic activity">
    <reaction evidence="14">
        <text>DNA(n) + a 2'-deoxyribonucleoside 5'-triphosphate = DNA(n+1) + diphosphate</text>
        <dbReference type="Rhea" id="RHEA:22508"/>
        <dbReference type="Rhea" id="RHEA-COMP:17339"/>
        <dbReference type="Rhea" id="RHEA-COMP:17340"/>
        <dbReference type="ChEBI" id="CHEBI:33019"/>
        <dbReference type="ChEBI" id="CHEBI:61560"/>
        <dbReference type="ChEBI" id="CHEBI:173112"/>
        <dbReference type="EC" id="2.7.7.49"/>
    </reaction>
</comment>
<feature type="domain" description="Integrase catalytic" evidence="18">
    <location>
        <begin position="652"/>
        <end position="748"/>
    </location>
</feature>
<evidence type="ECO:0000256" key="7">
    <source>
        <dbReference type="ARBA" id="ARBA00022842"/>
    </source>
</evidence>